<dbReference type="SUPFAM" id="SSF56235">
    <property type="entry name" value="N-terminal nucleophile aminohydrolases (Ntn hydrolases)"/>
    <property type="match status" value="1"/>
</dbReference>
<dbReference type="NCBIfam" id="TIGR00066">
    <property type="entry name" value="g_glut_trans"/>
    <property type="match status" value="1"/>
</dbReference>
<dbReference type="GO" id="GO:0006751">
    <property type="term" value="P:glutathione catabolic process"/>
    <property type="evidence" value="ECO:0007669"/>
    <property type="project" value="InterPro"/>
</dbReference>
<keyword evidence="4" id="KW-0472">Membrane</keyword>
<dbReference type="PANTHER" id="PTHR11686:SF54">
    <property type="entry name" value="GLUTATHIONE HYDROLASE 7"/>
    <property type="match status" value="1"/>
</dbReference>
<dbReference type="PANTHER" id="PTHR11686">
    <property type="entry name" value="GAMMA GLUTAMYL TRANSPEPTIDASE"/>
    <property type="match status" value="1"/>
</dbReference>
<feature type="compositionally biased region" description="Polar residues" evidence="3">
    <location>
        <begin position="49"/>
        <end position="69"/>
    </location>
</feature>
<dbReference type="InterPro" id="IPR043137">
    <property type="entry name" value="GGT_ssub_C"/>
</dbReference>
<dbReference type="InterPro" id="IPR000101">
    <property type="entry name" value="GGT_peptidase"/>
</dbReference>
<dbReference type="GO" id="GO:0005886">
    <property type="term" value="C:plasma membrane"/>
    <property type="evidence" value="ECO:0007669"/>
    <property type="project" value="TreeGrafter"/>
</dbReference>
<feature type="transmembrane region" description="Helical" evidence="4">
    <location>
        <begin position="81"/>
        <end position="101"/>
    </location>
</feature>
<dbReference type="InterPro" id="IPR029055">
    <property type="entry name" value="Ntn_hydrolases_N"/>
</dbReference>
<keyword evidence="4" id="KW-0812">Transmembrane</keyword>
<evidence type="ECO:0000256" key="3">
    <source>
        <dbReference type="SAM" id="MobiDB-lite"/>
    </source>
</evidence>
<gene>
    <name evidence="5" type="ORF">OFUS_LOCUS7267</name>
</gene>
<organism evidence="5 6">
    <name type="scientific">Owenia fusiformis</name>
    <name type="common">Polychaete worm</name>
    <dbReference type="NCBI Taxonomy" id="6347"/>
    <lineage>
        <taxon>Eukaryota</taxon>
        <taxon>Metazoa</taxon>
        <taxon>Spiralia</taxon>
        <taxon>Lophotrochozoa</taxon>
        <taxon>Annelida</taxon>
        <taxon>Polychaeta</taxon>
        <taxon>Sedentaria</taxon>
        <taxon>Canalipalpata</taxon>
        <taxon>Sabellida</taxon>
        <taxon>Oweniida</taxon>
        <taxon>Oweniidae</taxon>
        <taxon>Owenia</taxon>
    </lineage>
</organism>
<evidence type="ECO:0000256" key="1">
    <source>
        <dbReference type="PIRSR" id="PIRSR600101-1"/>
    </source>
</evidence>
<name>A0A8J1UBQ2_OWEFU</name>
<feature type="binding site" evidence="2">
    <location>
        <position position="549"/>
    </location>
    <ligand>
        <name>L-glutamate</name>
        <dbReference type="ChEBI" id="CHEBI:29985"/>
    </ligand>
</feature>
<evidence type="ECO:0000256" key="4">
    <source>
        <dbReference type="SAM" id="Phobius"/>
    </source>
</evidence>
<comment type="caution">
    <text evidence="5">The sequence shown here is derived from an EMBL/GenBank/DDBJ whole genome shotgun (WGS) entry which is preliminary data.</text>
</comment>
<evidence type="ECO:0000256" key="2">
    <source>
        <dbReference type="PIRSR" id="PIRSR600101-2"/>
    </source>
</evidence>
<dbReference type="GO" id="GO:0036374">
    <property type="term" value="F:glutathione hydrolase activity"/>
    <property type="evidence" value="ECO:0007669"/>
    <property type="project" value="InterPro"/>
</dbReference>
<feature type="binding site" evidence="2">
    <location>
        <begin position="525"/>
        <end position="526"/>
    </location>
    <ligand>
        <name>L-glutamate</name>
        <dbReference type="ChEBI" id="CHEBI:29985"/>
    </ligand>
</feature>
<dbReference type="Gene3D" id="3.60.20.40">
    <property type="match status" value="1"/>
</dbReference>
<dbReference type="OrthoDB" id="1081007at2759"/>
<dbReference type="Pfam" id="PF01019">
    <property type="entry name" value="G_glu_transpept"/>
    <property type="match status" value="1"/>
</dbReference>
<dbReference type="Gene3D" id="1.10.246.130">
    <property type="match status" value="1"/>
</dbReference>
<dbReference type="EMBL" id="CAIIXF020000004">
    <property type="protein sequence ID" value="CAH1780595.1"/>
    <property type="molecule type" value="Genomic_DNA"/>
</dbReference>
<keyword evidence="4" id="KW-1133">Transmembrane helix</keyword>
<feature type="binding site" evidence="2">
    <location>
        <position position="183"/>
    </location>
    <ligand>
        <name>L-glutamate</name>
        <dbReference type="ChEBI" id="CHEBI:29985"/>
    </ligand>
</feature>
<proteinExistence type="predicted"/>
<dbReference type="Proteomes" id="UP000749559">
    <property type="component" value="Unassembled WGS sequence"/>
</dbReference>
<feature type="binding site" evidence="2">
    <location>
        <position position="497"/>
    </location>
    <ligand>
        <name>L-glutamate</name>
        <dbReference type="ChEBI" id="CHEBI:29985"/>
    </ligand>
</feature>
<keyword evidence="6" id="KW-1185">Reference proteome</keyword>
<feature type="active site" description="Nucleophile" evidence="1">
    <location>
        <position position="456"/>
    </location>
</feature>
<dbReference type="InterPro" id="IPR043138">
    <property type="entry name" value="GGT_lsub"/>
</dbReference>
<dbReference type="AlphaFoldDB" id="A0A8J1UBQ2"/>
<feature type="region of interest" description="Disordered" evidence="3">
    <location>
        <begin position="1"/>
        <end position="69"/>
    </location>
</feature>
<dbReference type="FunFam" id="1.10.246.130:FF:000001">
    <property type="entry name" value="Gamma-glutamyltransferase 5 isoform 1"/>
    <property type="match status" value="1"/>
</dbReference>
<feature type="compositionally biased region" description="Basic and acidic residues" evidence="3">
    <location>
        <begin position="27"/>
        <end position="48"/>
    </location>
</feature>
<sequence>MDTIPDPMPNPDGVHLDLNPDDVQQYKGDKEDLVADESGRYNKLKEDTSGSSISDGIQETRPLSQPLQNTKSGCVKHGEGLKVIIISTVVLALAVTVALIIQICVGPPQVPPHGAVASDVSECSIIGTDILKKGGSGVDAAIATTFCVGVVNSFASGIGGGGFMTVHEHGILKPHTTRVINFRETAPAGASKNMYANDYNASLIGGLSVGIPGELKGLEKAYDLYGKLSWKELVLPSVGVARNGFKCSKTLENTLKLRANKAMFLKSPILKESFMRDEGARFVREGEVVKRPELAKTLEILAESGASAFYDGSLTDGIISAVKKEGGILTRDDLRKYEVAVVDPLITTYEEYEVMTAPPPSSGASLLLALHMLDLMNVTQKDENATQFSHKMIEMFKFVYGERGTLGDESPEVHSRVEEMLNTSFAAELLAKIDPSKTHDLQFYIPKYKAAPSGGTSQISVISPDEQLVSITSSMNWWFGSHVITDSGILLNNQMNDFNIPGRPTANESLFNPANDIAPGKSPLSTMIPTVLHSKKPCGLRIAIGGEGSTAILGAVVDVLLGFTKFGMTISDAIEAPRLFNTLSPNKVQYEDGISSSIIEYLKGLGHQVGLLESDHKNIVNAVLKVDRDIQGHADSRKGGAASIF</sequence>
<evidence type="ECO:0000313" key="5">
    <source>
        <dbReference type="EMBL" id="CAH1780595.1"/>
    </source>
</evidence>
<feature type="binding site" evidence="2">
    <location>
        <begin position="474"/>
        <end position="476"/>
    </location>
    <ligand>
        <name>L-glutamate</name>
        <dbReference type="ChEBI" id="CHEBI:29985"/>
    </ligand>
</feature>
<feature type="compositionally biased region" description="Pro residues" evidence="3">
    <location>
        <begin position="1"/>
        <end position="10"/>
    </location>
</feature>
<evidence type="ECO:0000313" key="6">
    <source>
        <dbReference type="Proteomes" id="UP000749559"/>
    </source>
</evidence>
<accession>A0A8J1UBQ2</accession>
<protein>
    <submittedName>
        <fullName evidence="5">Uncharacterized protein</fullName>
    </submittedName>
</protein>
<dbReference type="PRINTS" id="PR01210">
    <property type="entry name" value="GGTRANSPTASE"/>
</dbReference>
<reference evidence="5" key="1">
    <citation type="submission" date="2022-03" db="EMBL/GenBank/DDBJ databases">
        <authorList>
            <person name="Martin C."/>
        </authorList>
    </citation>
    <scope>NUCLEOTIDE SEQUENCE</scope>
</reference>